<dbReference type="AlphaFoldDB" id="F7CUP7"/>
<comment type="function">
    <text evidence="12">Accessory protein that interacts with and modulates the function of G-protein coupled receptors including calcitonin gene-related peptide type 1 receptor (CALCRL) and calcitonin receptor (CALCR). Required for the transport of CALCRL to the plasma membrane. Together with CALCRL, form the receptor complex for the calcitonin gene-related peptides CGRP1/CALCA and CGRP2/CALCB. Together with CALCR, form the AMYR1 receptor complex for amylin/IAPP and CGRP1/CALCA.</text>
</comment>
<evidence type="ECO:0000256" key="5">
    <source>
        <dbReference type="ARBA" id="ARBA00022692"/>
    </source>
</evidence>
<evidence type="ECO:0000313" key="17">
    <source>
        <dbReference type="Proteomes" id="UP000002280"/>
    </source>
</evidence>
<evidence type="ECO:0000256" key="14">
    <source>
        <dbReference type="SAM" id="Phobius"/>
    </source>
</evidence>
<dbReference type="GO" id="GO:0032870">
    <property type="term" value="P:cellular response to hormone stimulus"/>
    <property type="evidence" value="ECO:0000318"/>
    <property type="project" value="GO_Central"/>
</dbReference>
<reference evidence="16" key="2">
    <citation type="submission" date="2025-08" db="UniProtKB">
        <authorList>
            <consortium name="Ensembl"/>
        </authorList>
    </citation>
    <scope>IDENTIFICATION</scope>
</reference>
<evidence type="ECO:0000313" key="16">
    <source>
        <dbReference type="Ensembl" id="ENSMODP00000011016.3"/>
    </source>
</evidence>
<keyword evidence="3" id="KW-0813">Transport</keyword>
<dbReference type="HOGENOM" id="CLU_116349_3_0_1"/>
<dbReference type="GO" id="GO:0015031">
    <property type="term" value="P:protein transport"/>
    <property type="evidence" value="ECO:0000318"/>
    <property type="project" value="GO_Central"/>
</dbReference>
<feature type="transmembrane region" description="Helical" evidence="14">
    <location>
        <begin position="151"/>
        <end position="168"/>
    </location>
</feature>
<keyword evidence="4" id="KW-1003">Cell membrane</keyword>
<protein>
    <recommendedName>
        <fullName evidence="11">Receptor activity-modifying protein 1</fullName>
    </recommendedName>
</protein>
<feature type="signal peptide" evidence="15">
    <location>
        <begin position="1"/>
        <end position="29"/>
    </location>
</feature>
<dbReference type="Bgee" id="ENSMODG00000041903">
    <property type="expression patterns" value="Expressed in cerebellum and 19 other cell types or tissues"/>
</dbReference>
<dbReference type="PANTHER" id="PTHR14076">
    <property type="entry name" value="RECEPTOR ACTIVITY MODIFYING PROTEIN RAMP"/>
    <property type="match status" value="1"/>
</dbReference>
<dbReference type="Gene3D" id="1.10.150.510">
    <property type="entry name" value="Receptor activity modifying family"/>
    <property type="match status" value="1"/>
</dbReference>
<dbReference type="GO" id="GO:0009986">
    <property type="term" value="C:cell surface"/>
    <property type="evidence" value="ECO:0000318"/>
    <property type="project" value="GO_Central"/>
</dbReference>
<evidence type="ECO:0000256" key="4">
    <source>
        <dbReference type="ARBA" id="ARBA00022475"/>
    </source>
</evidence>
<evidence type="ECO:0000256" key="2">
    <source>
        <dbReference type="ARBA" id="ARBA00007087"/>
    </source>
</evidence>
<keyword evidence="7 14" id="KW-1133">Transmembrane helix</keyword>
<dbReference type="Proteomes" id="UP000002280">
    <property type="component" value="Chromosome 2"/>
</dbReference>
<keyword evidence="6 15" id="KW-0732">Signal</keyword>
<reference evidence="16 17" key="1">
    <citation type="journal article" date="2007" name="Nature">
        <title>Genome of the marsupial Monodelphis domestica reveals innovation in non-coding sequences.</title>
        <authorList>
            <person name="Mikkelsen T.S."/>
            <person name="Wakefield M.J."/>
            <person name="Aken B."/>
            <person name="Amemiya C.T."/>
            <person name="Chang J.L."/>
            <person name="Duke S."/>
            <person name="Garber M."/>
            <person name="Gentles A.J."/>
            <person name="Goodstadt L."/>
            <person name="Heger A."/>
            <person name="Jurka J."/>
            <person name="Kamal M."/>
            <person name="Mauceli E."/>
            <person name="Searle S.M."/>
            <person name="Sharpe T."/>
            <person name="Baker M.L."/>
            <person name="Batzer M.A."/>
            <person name="Benos P.V."/>
            <person name="Belov K."/>
            <person name="Clamp M."/>
            <person name="Cook A."/>
            <person name="Cuff J."/>
            <person name="Das R."/>
            <person name="Davidow L."/>
            <person name="Deakin J.E."/>
            <person name="Fazzari M.J."/>
            <person name="Glass J.L."/>
            <person name="Grabherr M."/>
            <person name="Greally J.M."/>
            <person name="Gu W."/>
            <person name="Hore T.A."/>
            <person name="Huttley G.A."/>
            <person name="Kleber M."/>
            <person name="Jirtle R.L."/>
            <person name="Koina E."/>
            <person name="Lee J.T."/>
            <person name="Mahony S."/>
            <person name="Marra M.A."/>
            <person name="Miller R.D."/>
            <person name="Nicholls R.D."/>
            <person name="Oda M."/>
            <person name="Papenfuss A.T."/>
            <person name="Parra Z.E."/>
            <person name="Pollock D.D."/>
            <person name="Ray D.A."/>
            <person name="Schein J.E."/>
            <person name="Speed T.P."/>
            <person name="Thompson K."/>
            <person name="VandeBerg J.L."/>
            <person name="Wade C.M."/>
            <person name="Walker J.A."/>
            <person name="Waters P.D."/>
            <person name="Webber C."/>
            <person name="Weidman J.R."/>
            <person name="Xie X."/>
            <person name="Zody M.C."/>
            <person name="Baldwin J."/>
            <person name="Abdouelleil A."/>
            <person name="Abdulkadir J."/>
            <person name="Abebe A."/>
            <person name="Abera B."/>
            <person name="Abreu J."/>
            <person name="Acer S.C."/>
            <person name="Aftuck L."/>
            <person name="Alexander A."/>
            <person name="An P."/>
            <person name="Anderson E."/>
            <person name="Anderson S."/>
            <person name="Arachi H."/>
            <person name="Azer M."/>
            <person name="Bachantsang P."/>
            <person name="Barry A."/>
            <person name="Bayul T."/>
            <person name="Berlin A."/>
            <person name="Bessette D."/>
            <person name="Bloom T."/>
            <person name="Bloom T."/>
            <person name="Boguslavskiy L."/>
            <person name="Bonnet C."/>
            <person name="Boukhgalter B."/>
            <person name="Bourzgui I."/>
            <person name="Brown A."/>
            <person name="Cahill P."/>
            <person name="Channer S."/>
            <person name="Cheshatsang Y."/>
            <person name="Chuda L."/>
            <person name="Citroen M."/>
            <person name="Collymore A."/>
            <person name="Cooke P."/>
            <person name="Costello M."/>
            <person name="D'Aco K."/>
            <person name="Daza R."/>
            <person name="De Haan G."/>
            <person name="DeGray S."/>
            <person name="DeMaso C."/>
            <person name="Dhargay N."/>
            <person name="Dooley K."/>
            <person name="Dooley E."/>
            <person name="Doricent M."/>
            <person name="Dorje P."/>
            <person name="Dorjee K."/>
            <person name="Dupes A."/>
            <person name="Elong R."/>
            <person name="Falk J."/>
            <person name="Farina A."/>
            <person name="Faro S."/>
            <person name="Ferguson D."/>
            <person name="Fisher S."/>
            <person name="Foley C.D."/>
            <person name="Franke A."/>
            <person name="Friedrich D."/>
            <person name="Gadbois L."/>
            <person name="Gearin G."/>
            <person name="Gearin C.R."/>
            <person name="Giannoukos G."/>
            <person name="Goode T."/>
            <person name="Graham J."/>
            <person name="Grandbois E."/>
            <person name="Grewal S."/>
            <person name="Gyaltsen K."/>
            <person name="Hafez N."/>
            <person name="Hagos B."/>
            <person name="Hall J."/>
            <person name="Henson C."/>
            <person name="Hollinger A."/>
            <person name="Honan T."/>
            <person name="Huard M.D."/>
            <person name="Hughes L."/>
            <person name="Hurhula B."/>
            <person name="Husby M.E."/>
            <person name="Kamat A."/>
            <person name="Kanga B."/>
            <person name="Kashin S."/>
            <person name="Khazanovich D."/>
            <person name="Kisner P."/>
            <person name="Lance K."/>
            <person name="Lara M."/>
            <person name="Lee W."/>
            <person name="Lennon N."/>
            <person name="Letendre F."/>
            <person name="LeVine R."/>
            <person name="Lipovsky A."/>
            <person name="Liu X."/>
            <person name="Liu J."/>
            <person name="Liu S."/>
            <person name="Lokyitsang T."/>
            <person name="Lokyitsang Y."/>
            <person name="Lubonja R."/>
            <person name="Lui A."/>
            <person name="MacDonald P."/>
            <person name="Magnisalis V."/>
            <person name="Maru K."/>
            <person name="Matthews C."/>
            <person name="McCusker W."/>
            <person name="McDonough S."/>
            <person name="Mehta T."/>
            <person name="Meldrim J."/>
            <person name="Meneus L."/>
            <person name="Mihai O."/>
            <person name="Mihalev A."/>
            <person name="Mihova T."/>
            <person name="Mittelman R."/>
            <person name="Mlenga V."/>
            <person name="Montmayeur A."/>
            <person name="Mulrain L."/>
            <person name="Navidi A."/>
            <person name="Naylor J."/>
            <person name="Negash T."/>
            <person name="Nguyen T."/>
            <person name="Nguyen N."/>
            <person name="Nicol R."/>
            <person name="Norbu C."/>
            <person name="Norbu N."/>
            <person name="Novod N."/>
            <person name="O'Neill B."/>
            <person name="Osman S."/>
            <person name="Markiewicz E."/>
            <person name="Oyono O.L."/>
            <person name="Patti C."/>
            <person name="Phunkhang P."/>
            <person name="Pierre F."/>
            <person name="Priest M."/>
            <person name="Raghuraman S."/>
            <person name="Rege F."/>
            <person name="Reyes R."/>
            <person name="Rise C."/>
            <person name="Rogov P."/>
            <person name="Ross K."/>
            <person name="Ryan E."/>
            <person name="Settipalli S."/>
            <person name="Shea T."/>
            <person name="Sherpa N."/>
            <person name="Shi L."/>
            <person name="Shih D."/>
            <person name="Sparrow T."/>
            <person name="Spaulding J."/>
            <person name="Stalker J."/>
            <person name="Stange-Thomann N."/>
            <person name="Stavropoulos S."/>
            <person name="Stone C."/>
            <person name="Strader C."/>
            <person name="Tesfaye S."/>
            <person name="Thomson T."/>
            <person name="Thoulutsang Y."/>
            <person name="Thoulutsang D."/>
            <person name="Topham K."/>
            <person name="Topping I."/>
            <person name="Tsamla T."/>
            <person name="Vassiliev H."/>
            <person name="Vo A."/>
            <person name="Wangchuk T."/>
            <person name="Wangdi T."/>
            <person name="Weiand M."/>
            <person name="Wilkinson J."/>
            <person name="Wilson A."/>
            <person name="Yadav S."/>
            <person name="Young G."/>
            <person name="Yu Q."/>
            <person name="Zembek L."/>
            <person name="Zhong D."/>
            <person name="Zimmer A."/>
            <person name="Zwirko Z."/>
            <person name="Jaffe D.B."/>
            <person name="Alvarez P."/>
            <person name="Brockman W."/>
            <person name="Butler J."/>
            <person name="Chin C."/>
            <person name="Gnerre S."/>
            <person name="MacCallum I."/>
            <person name="Graves J.A."/>
            <person name="Ponting C.P."/>
            <person name="Breen M."/>
            <person name="Samollow P.B."/>
            <person name="Lander E.S."/>
            <person name="Lindblad-Toh K."/>
        </authorList>
    </citation>
    <scope>NUCLEOTIDE SEQUENCE [LARGE SCALE GENOMIC DNA]</scope>
</reference>
<reference evidence="16" key="3">
    <citation type="submission" date="2025-09" db="UniProtKB">
        <authorList>
            <consortium name="Ensembl"/>
        </authorList>
    </citation>
    <scope>IDENTIFICATION</scope>
</reference>
<dbReference type="GO" id="GO:0006886">
    <property type="term" value="P:intracellular protein transport"/>
    <property type="evidence" value="ECO:0007669"/>
    <property type="project" value="InterPro"/>
</dbReference>
<evidence type="ECO:0000256" key="15">
    <source>
        <dbReference type="SAM" id="SignalP"/>
    </source>
</evidence>
<evidence type="ECO:0000256" key="1">
    <source>
        <dbReference type="ARBA" id="ARBA00004251"/>
    </source>
</evidence>
<dbReference type="STRING" id="13616.ENSMODP00000011016"/>
<organism evidence="16 17">
    <name type="scientific">Monodelphis domestica</name>
    <name type="common">Gray short-tailed opossum</name>
    <dbReference type="NCBI Taxonomy" id="13616"/>
    <lineage>
        <taxon>Eukaryota</taxon>
        <taxon>Metazoa</taxon>
        <taxon>Chordata</taxon>
        <taxon>Craniata</taxon>
        <taxon>Vertebrata</taxon>
        <taxon>Euteleostomi</taxon>
        <taxon>Mammalia</taxon>
        <taxon>Metatheria</taxon>
        <taxon>Didelphimorphia</taxon>
        <taxon>Didelphidae</taxon>
        <taxon>Monodelphis</taxon>
    </lineage>
</organism>
<name>F7CUP7_MONDO</name>
<keyword evidence="8 14" id="KW-0472">Membrane</keyword>
<keyword evidence="10" id="KW-0675">Receptor</keyword>
<evidence type="ECO:0000256" key="13">
    <source>
        <dbReference type="ARBA" id="ARBA00049674"/>
    </source>
</evidence>
<evidence type="ECO:0000256" key="6">
    <source>
        <dbReference type="ARBA" id="ARBA00022729"/>
    </source>
</evidence>
<dbReference type="Ensembl" id="ENSMODT00000011232.3">
    <property type="protein sequence ID" value="ENSMODP00000011016.3"/>
    <property type="gene ID" value="ENSMODG00000041903.1"/>
</dbReference>
<dbReference type="GO" id="GO:0031623">
    <property type="term" value="P:receptor internalization"/>
    <property type="evidence" value="ECO:0000318"/>
    <property type="project" value="GO_Central"/>
</dbReference>
<evidence type="ECO:0000256" key="12">
    <source>
        <dbReference type="ARBA" id="ARBA00049570"/>
    </source>
</evidence>
<dbReference type="PANTHER" id="PTHR14076:SF3">
    <property type="entry name" value="RECEPTOR ACTIVITY-MODIFYING PROTEIN 1"/>
    <property type="match status" value="1"/>
</dbReference>
<dbReference type="GO" id="GO:0072659">
    <property type="term" value="P:protein localization to plasma membrane"/>
    <property type="evidence" value="ECO:0000318"/>
    <property type="project" value="GO_Central"/>
</dbReference>
<dbReference type="GO" id="GO:0006816">
    <property type="term" value="P:calcium ion transport"/>
    <property type="evidence" value="ECO:0000318"/>
    <property type="project" value="GO_Central"/>
</dbReference>
<dbReference type="GO" id="GO:0043235">
    <property type="term" value="C:receptor complex"/>
    <property type="evidence" value="ECO:0000318"/>
    <property type="project" value="GO_Central"/>
</dbReference>
<dbReference type="Pfam" id="PF04901">
    <property type="entry name" value="RAMP"/>
    <property type="match status" value="1"/>
</dbReference>
<keyword evidence="17" id="KW-1185">Reference proteome</keyword>
<dbReference type="GO" id="GO:0015026">
    <property type="term" value="F:coreceptor activity"/>
    <property type="evidence" value="ECO:0000318"/>
    <property type="project" value="GO_Central"/>
</dbReference>
<evidence type="ECO:0000256" key="10">
    <source>
        <dbReference type="ARBA" id="ARBA00023170"/>
    </source>
</evidence>
<gene>
    <name evidence="16" type="primary">RAMP1</name>
</gene>
<evidence type="ECO:0000256" key="9">
    <source>
        <dbReference type="ARBA" id="ARBA00023157"/>
    </source>
</evidence>
<dbReference type="FunCoup" id="F7CUP7">
    <property type="interactions" value="72"/>
</dbReference>
<proteinExistence type="inferred from homology"/>
<comment type="subunit">
    <text evidence="13">Heterodimer of CALCRL and RAMP1; the interaction induces allosteric modulation of CALCRL function and CGRP1/CALCA and CGRP2/CALCB ligand specificity. Heterodimer of CALCR and RAMP1; interaction forms the AMYR1 receptor complex for amylin/IAPP and CGRP1/CALCA ligands.</text>
</comment>
<evidence type="ECO:0000256" key="8">
    <source>
        <dbReference type="ARBA" id="ARBA00023136"/>
    </source>
</evidence>
<dbReference type="GeneTree" id="ENSGT00940000159224"/>
<dbReference type="GO" id="GO:0008277">
    <property type="term" value="P:regulation of G protein-coupled receptor signaling pathway"/>
    <property type="evidence" value="ECO:0007669"/>
    <property type="project" value="InterPro"/>
</dbReference>
<sequence length="177" mass="20334">MELQRVAQVRFEPRWLLHLSLLLFPLCYTSPLGQPNEKSPFSISFSVHCFILVTACPEADFGQLLNEFCLTKFKLEMDEIDKNLWCDWGQTVKSYREVTNCTYLVAQKLDCYWPGPQVNDFFITIHRNYFHDCPATGRVPKDPPSNVLCPFIIAPILVTLLGTALVVYKSQRNEGIV</sequence>
<evidence type="ECO:0000256" key="3">
    <source>
        <dbReference type="ARBA" id="ARBA00022448"/>
    </source>
</evidence>
<dbReference type="GO" id="GO:0007186">
    <property type="term" value="P:G protein-coupled receptor signaling pathway"/>
    <property type="evidence" value="ECO:0000318"/>
    <property type="project" value="GO_Central"/>
</dbReference>
<comment type="similarity">
    <text evidence="2">Belongs to the RAMP family.</text>
</comment>
<accession>F7CUP7</accession>
<dbReference type="InterPro" id="IPR038126">
    <property type="entry name" value="RAMP_sf"/>
</dbReference>
<dbReference type="GO" id="GO:0005886">
    <property type="term" value="C:plasma membrane"/>
    <property type="evidence" value="ECO:0007669"/>
    <property type="project" value="UniProtKB-SubCell"/>
</dbReference>
<feature type="chain" id="PRO_5023839711" description="Receptor activity-modifying protein 1" evidence="15">
    <location>
        <begin position="30"/>
        <end position="177"/>
    </location>
</feature>
<comment type="subcellular location">
    <subcellularLocation>
        <location evidence="1">Cell membrane</location>
        <topology evidence="1">Single-pass type I membrane protein</topology>
    </subcellularLocation>
</comment>
<dbReference type="InterPro" id="IPR006985">
    <property type="entry name" value="RAMP"/>
</dbReference>
<dbReference type="InParanoid" id="F7CUP7"/>
<evidence type="ECO:0000256" key="11">
    <source>
        <dbReference type="ARBA" id="ARBA00041071"/>
    </source>
</evidence>
<keyword evidence="9" id="KW-1015">Disulfide bond</keyword>
<evidence type="ECO:0000256" key="7">
    <source>
        <dbReference type="ARBA" id="ARBA00022989"/>
    </source>
</evidence>
<keyword evidence="5 14" id="KW-0812">Transmembrane</keyword>